<organism evidence="2">
    <name type="scientific">Cladocopium goreaui</name>
    <dbReference type="NCBI Taxonomy" id="2562237"/>
    <lineage>
        <taxon>Eukaryota</taxon>
        <taxon>Sar</taxon>
        <taxon>Alveolata</taxon>
        <taxon>Dinophyceae</taxon>
        <taxon>Suessiales</taxon>
        <taxon>Symbiodiniaceae</taxon>
        <taxon>Cladocopium</taxon>
    </lineage>
</organism>
<keyword evidence="1" id="KW-0812">Transmembrane</keyword>
<dbReference type="EMBL" id="CAMXCT010001536">
    <property type="protein sequence ID" value="CAI3990983.1"/>
    <property type="molecule type" value="Genomic_DNA"/>
</dbReference>
<evidence type="ECO:0000313" key="2">
    <source>
        <dbReference type="EMBL" id="CAI3990983.1"/>
    </source>
</evidence>
<reference evidence="2" key="1">
    <citation type="submission" date="2022-10" db="EMBL/GenBank/DDBJ databases">
        <authorList>
            <person name="Chen Y."/>
            <person name="Dougan E. K."/>
            <person name="Chan C."/>
            <person name="Rhodes N."/>
            <person name="Thang M."/>
        </authorList>
    </citation>
    <scope>NUCLEOTIDE SEQUENCE</scope>
</reference>
<protein>
    <submittedName>
        <fullName evidence="2">Uncharacterized protein</fullName>
    </submittedName>
</protein>
<sequence>VFTLGSSTLIMPGRSRFNPANWTCGALYFAACFTSLLVGLELARRPVVSSTWPSGLEIGTLEALEA</sequence>
<evidence type="ECO:0000313" key="4">
    <source>
        <dbReference type="Proteomes" id="UP001152797"/>
    </source>
</evidence>
<feature type="transmembrane region" description="Helical" evidence="1">
    <location>
        <begin position="20"/>
        <end position="40"/>
    </location>
</feature>
<reference evidence="3 4" key="2">
    <citation type="submission" date="2024-05" db="EMBL/GenBank/DDBJ databases">
        <authorList>
            <person name="Chen Y."/>
            <person name="Shah S."/>
            <person name="Dougan E. K."/>
            <person name="Thang M."/>
            <person name="Chan C."/>
        </authorList>
    </citation>
    <scope>NUCLEOTIDE SEQUENCE [LARGE SCALE GENOMIC DNA]</scope>
</reference>
<evidence type="ECO:0000256" key="1">
    <source>
        <dbReference type="SAM" id="Phobius"/>
    </source>
</evidence>
<feature type="non-terminal residue" evidence="2">
    <location>
        <position position="1"/>
    </location>
</feature>
<keyword evidence="1" id="KW-0472">Membrane</keyword>
<comment type="caution">
    <text evidence="2">The sequence shown here is derived from an EMBL/GenBank/DDBJ whole genome shotgun (WGS) entry which is preliminary data.</text>
</comment>
<proteinExistence type="predicted"/>
<feature type="non-terminal residue" evidence="2">
    <location>
        <position position="66"/>
    </location>
</feature>
<dbReference type="AlphaFoldDB" id="A0A9P1CHX9"/>
<dbReference type="Proteomes" id="UP001152797">
    <property type="component" value="Unassembled WGS sequence"/>
</dbReference>
<dbReference type="EMBL" id="CAMXCT020001536">
    <property type="protein sequence ID" value="CAL1144358.1"/>
    <property type="molecule type" value="Genomic_DNA"/>
</dbReference>
<keyword evidence="1" id="KW-1133">Transmembrane helix</keyword>
<dbReference type="EMBL" id="CAMXCT030001536">
    <property type="protein sequence ID" value="CAL4778295.1"/>
    <property type="molecule type" value="Genomic_DNA"/>
</dbReference>
<gene>
    <name evidence="2" type="ORF">C1SCF055_LOCUS17928</name>
</gene>
<evidence type="ECO:0000313" key="3">
    <source>
        <dbReference type="EMBL" id="CAL4778295.1"/>
    </source>
</evidence>
<keyword evidence="4" id="KW-1185">Reference proteome</keyword>
<name>A0A9P1CHX9_9DINO</name>
<accession>A0A9P1CHX9</accession>